<evidence type="ECO:0000313" key="3">
    <source>
        <dbReference type="Proteomes" id="UP001500191"/>
    </source>
</evidence>
<keyword evidence="3" id="KW-1185">Reference proteome</keyword>
<keyword evidence="1" id="KW-0472">Membrane</keyword>
<evidence type="ECO:0000256" key="1">
    <source>
        <dbReference type="SAM" id="Phobius"/>
    </source>
</evidence>
<reference evidence="2 3" key="1">
    <citation type="journal article" date="2019" name="Int. J. Syst. Evol. Microbiol.">
        <title>The Global Catalogue of Microorganisms (GCM) 10K type strain sequencing project: providing services to taxonomists for standard genome sequencing and annotation.</title>
        <authorList>
            <consortium name="The Broad Institute Genomics Platform"/>
            <consortium name="The Broad Institute Genome Sequencing Center for Infectious Disease"/>
            <person name="Wu L."/>
            <person name="Ma J."/>
        </authorList>
    </citation>
    <scope>NUCLEOTIDE SEQUENCE [LARGE SCALE GENOMIC DNA]</scope>
    <source>
        <strain evidence="2 3">JCM 14368</strain>
    </source>
</reference>
<feature type="transmembrane region" description="Helical" evidence="1">
    <location>
        <begin position="15"/>
        <end position="35"/>
    </location>
</feature>
<comment type="caution">
    <text evidence="2">The sequence shown here is derived from an EMBL/GenBank/DDBJ whole genome shotgun (WGS) entry which is preliminary data.</text>
</comment>
<accession>A0ABN1CPD0</accession>
<sequence length="67" mass="7421">MDLESWTPVDNARRLATLIAVGAAMFSLLALWLGLTWHPLLALPAAALTGTLVWAASFRLLRHLLRR</sequence>
<name>A0ABN1CPD0_9DEIO</name>
<protein>
    <recommendedName>
        <fullName evidence="4">DUF4175 domain-containing protein</fullName>
    </recommendedName>
</protein>
<dbReference type="RefSeq" id="WP_343761315.1">
    <property type="nucleotide sequence ID" value="NZ_BAAADB010000031.1"/>
</dbReference>
<dbReference type="EMBL" id="BAAADB010000031">
    <property type="protein sequence ID" value="GAA0523168.1"/>
    <property type="molecule type" value="Genomic_DNA"/>
</dbReference>
<proteinExistence type="predicted"/>
<feature type="transmembrane region" description="Helical" evidence="1">
    <location>
        <begin position="41"/>
        <end position="61"/>
    </location>
</feature>
<keyword evidence="1" id="KW-1133">Transmembrane helix</keyword>
<keyword evidence="1" id="KW-0812">Transmembrane</keyword>
<dbReference type="Proteomes" id="UP001500191">
    <property type="component" value="Unassembled WGS sequence"/>
</dbReference>
<evidence type="ECO:0008006" key="4">
    <source>
        <dbReference type="Google" id="ProtNLM"/>
    </source>
</evidence>
<gene>
    <name evidence="2" type="ORF">GCM10008937_33450</name>
</gene>
<organism evidence="2 3">
    <name type="scientific">Deinococcus depolymerans</name>
    <dbReference type="NCBI Taxonomy" id="392408"/>
    <lineage>
        <taxon>Bacteria</taxon>
        <taxon>Thermotogati</taxon>
        <taxon>Deinococcota</taxon>
        <taxon>Deinococci</taxon>
        <taxon>Deinococcales</taxon>
        <taxon>Deinococcaceae</taxon>
        <taxon>Deinococcus</taxon>
    </lineage>
</organism>
<evidence type="ECO:0000313" key="2">
    <source>
        <dbReference type="EMBL" id="GAA0523168.1"/>
    </source>
</evidence>